<evidence type="ECO:0000313" key="4">
    <source>
        <dbReference type="Proteomes" id="UP000247602"/>
    </source>
</evidence>
<proteinExistence type="predicted"/>
<keyword evidence="1" id="KW-0812">Transmembrane</keyword>
<evidence type="ECO:0000313" key="3">
    <source>
        <dbReference type="EMBL" id="PZA21865.1"/>
    </source>
</evidence>
<dbReference type="RefSeq" id="WP_110551785.1">
    <property type="nucleotide sequence ID" value="NZ_JACIBU010000001.1"/>
</dbReference>
<keyword evidence="4" id="KW-1185">Reference proteome</keyword>
<dbReference type="InterPro" id="IPR007047">
    <property type="entry name" value="Flp_Fap"/>
</dbReference>
<dbReference type="Proteomes" id="UP000580718">
    <property type="component" value="Unassembled WGS sequence"/>
</dbReference>
<organism evidence="3 4">
    <name type="scientific">Modestobacter versicolor</name>
    <dbReference type="NCBI Taxonomy" id="429133"/>
    <lineage>
        <taxon>Bacteria</taxon>
        <taxon>Bacillati</taxon>
        <taxon>Actinomycetota</taxon>
        <taxon>Actinomycetes</taxon>
        <taxon>Geodermatophilales</taxon>
        <taxon>Geodermatophilaceae</taxon>
        <taxon>Modestobacter</taxon>
    </lineage>
</organism>
<evidence type="ECO:0000256" key="1">
    <source>
        <dbReference type="SAM" id="Phobius"/>
    </source>
</evidence>
<keyword evidence="1" id="KW-0472">Membrane</keyword>
<name>A0A323VB06_9ACTN</name>
<feature type="transmembrane region" description="Helical" evidence="1">
    <location>
        <begin position="38"/>
        <end position="57"/>
    </location>
</feature>
<dbReference type="AlphaFoldDB" id="A0A323VB06"/>
<evidence type="ECO:0000313" key="5">
    <source>
        <dbReference type="Proteomes" id="UP000580718"/>
    </source>
</evidence>
<dbReference type="Pfam" id="PF04964">
    <property type="entry name" value="Flp_Fap"/>
    <property type="match status" value="1"/>
</dbReference>
<comment type="caution">
    <text evidence="3">The sequence shown here is derived from an EMBL/GenBank/DDBJ whole genome shotgun (WGS) entry which is preliminary data.</text>
</comment>
<accession>A0A323VB06</accession>
<dbReference type="Proteomes" id="UP000247602">
    <property type="component" value="Unassembled WGS sequence"/>
</dbReference>
<reference evidence="3 4" key="1">
    <citation type="submission" date="2018-06" db="EMBL/GenBank/DDBJ databases">
        <title>Draft genome sequence of Modestobacter versicolor CP153-2.</title>
        <authorList>
            <person name="Gundlapally S.R."/>
        </authorList>
    </citation>
    <scope>NUCLEOTIDE SEQUENCE [LARGE SCALE GENOMIC DNA]</scope>
    <source>
        <strain evidence="3 4">CP153-2</strain>
    </source>
</reference>
<gene>
    <name evidence="3" type="ORF">DMO24_07985</name>
    <name evidence="2" type="ORF">FHX36_001926</name>
</gene>
<dbReference type="EMBL" id="QKNV01000061">
    <property type="protein sequence ID" value="PZA21865.1"/>
    <property type="molecule type" value="Genomic_DNA"/>
</dbReference>
<dbReference type="EMBL" id="JACIBU010000001">
    <property type="protein sequence ID" value="MBB3676191.1"/>
    <property type="molecule type" value="Genomic_DNA"/>
</dbReference>
<evidence type="ECO:0000313" key="2">
    <source>
        <dbReference type="EMBL" id="MBB3676191.1"/>
    </source>
</evidence>
<keyword evidence="1" id="KW-1133">Transmembrane helix</keyword>
<sequence>MVTLFQTLHTLSYVAVDHVADRVRALKDEEKGASAVEYAIVVGLIAAVLVGVVVAFGNRLAARFNAIIP</sequence>
<protein>
    <submittedName>
        <fullName evidence="3">Flp family type IVb pilin</fullName>
    </submittedName>
    <submittedName>
        <fullName evidence="2">Pilus assembly protein Flp/PilA</fullName>
    </submittedName>
</protein>
<reference evidence="2 5" key="2">
    <citation type="submission" date="2020-08" db="EMBL/GenBank/DDBJ databases">
        <title>Sequencing the genomes of 1000 actinobacteria strains.</title>
        <authorList>
            <person name="Klenk H.-P."/>
        </authorList>
    </citation>
    <scope>NUCLEOTIDE SEQUENCE [LARGE SCALE GENOMIC DNA]</scope>
    <source>
        <strain evidence="2 5">DSM 16678</strain>
    </source>
</reference>